<dbReference type="Pfam" id="PF01208">
    <property type="entry name" value="URO-D"/>
    <property type="match status" value="1"/>
</dbReference>
<feature type="region of interest" description="Disordered" evidence="11">
    <location>
        <begin position="17"/>
        <end position="60"/>
    </location>
</feature>
<evidence type="ECO:0000256" key="3">
    <source>
        <dbReference type="ARBA" id="ARBA00014308"/>
    </source>
</evidence>
<evidence type="ECO:0000256" key="2">
    <source>
        <dbReference type="ARBA" id="ARBA00011738"/>
    </source>
</evidence>
<comment type="caution">
    <text evidence="13">The sequence shown here is derived from an EMBL/GenBank/DDBJ whole genome shotgun (WGS) entry which is preliminary data.</text>
</comment>
<comment type="subcellular location">
    <subcellularLocation>
        <location evidence="1">Cytoplasm</location>
        <location evidence="1">Cytosol</location>
    </subcellularLocation>
</comment>
<accession>K0RJ80</accession>
<sequence length="479" mass="52778">MKCHAASALLLLTRGESFSPASPTSRAPMKSSANTQQSTAPRRHFSSTLDAPPSSLNLSSEEDLQLTRQIIMAHVEKLGLDESILDDDDDENFRMVADPSSGDDDDLMDDDDYPENDLMIRAALGQKVERTPTWLFRQAGRHLPEYHEYKSKVGRNFLEMLSYPDDVAECTMQPCRRYEVDAAILFSDILVIPEALGVKVTMPGGVGIQVPFPLVGPADMRDRLPAKSEMTAEFVEDKLGHVLESVRLIRCRMREEDISIPLIGFSAAPWTLLFYMVGGSSKKNQGIGMEWLHEHSDASAELLDLLTTIVIEYMSAQVDNGAHMLQLFEAMGMMIEPAEFDKFALPCLEKIATELKSRHPDVPLMVFSRGASFANEKLSELGYDVVTIDGGVDRSTARDVVGGRTGLQGNYDPAELIEANGKTVETVRSTVRELLESLGPQRLIANLGEGLGGRESPELVNAFVEAVHEESEAMISAEN</sequence>
<dbReference type="GO" id="GO:0004853">
    <property type="term" value="F:uroporphyrinogen decarboxylase activity"/>
    <property type="evidence" value="ECO:0007669"/>
    <property type="project" value="UniProtKB-EC"/>
</dbReference>
<dbReference type="PANTHER" id="PTHR21091:SF169">
    <property type="entry name" value="UROPORPHYRINOGEN DECARBOXYLASE"/>
    <property type="match status" value="1"/>
</dbReference>
<dbReference type="InterPro" id="IPR038071">
    <property type="entry name" value="UROD/MetE-like_sf"/>
</dbReference>
<dbReference type="AlphaFoldDB" id="K0RJ80"/>
<comment type="catalytic activity">
    <reaction evidence="9">
        <text>uroporphyrinogen I + 4 H(+) = coproporphyrinogen I + 4 CO2</text>
        <dbReference type="Rhea" id="RHEA:31239"/>
        <dbReference type="ChEBI" id="CHEBI:15378"/>
        <dbReference type="ChEBI" id="CHEBI:16526"/>
        <dbReference type="ChEBI" id="CHEBI:62626"/>
        <dbReference type="ChEBI" id="CHEBI:62631"/>
    </reaction>
    <physiologicalReaction direction="left-to-right" evidence="9">
        <dbReference type="Rhea" id="RHEA:31240"/>
    </physiologicalReaction>
</comment>
<keyword evidence="5" id="KW-0210">Decarboxylase</keyword>
<dbReference type="SUPFAM" id="SSF51726">
    <property type="entry name" value="UROD/MetE-like"/>
    <property type="match status" value="1"/>
</dbReference>
<dbReference type="GO" id="GO:0005829">
    <property type="term" value="C:cytosol"/>
    <property type="evidence" value="ECO:0007669"/>
    <property type="project" value="UniProtKB-SubCell"/>
</dbReference>
<proteinExistence type="predicted"/>
<dbReference type="InterPro" id="IPR000257">
    <property type="entry name" value="Uroporphyrinogen_deCOase"/>
</dbReference>
<protein>
    <recommendedName>
        <fullName evidence="3">Uroporphyrinogen decarboxylase</fullName>
    </recommendedName>
</protein>
<evidence type="ECO:0000313" key="13">
    <source>
        <dbReference type="EMBL" id="EJK46707.1"/>
    </source>
</evidence>
<evidence type="ECO:0000259" key="12">
    <source>
        <dbReference type="Pfam" id="PF01208"/>
    </source>
</evidence>
<dbReference type="OrthoDB" id="339900at2759"/>
<evidence type="ECO:0000256" key="10">
    <source>
        <dbReference type="ARBA" id="ARBA00048411"/>
    </source>
</evidence>
<evidence type="ECO:0000256" key="11">
    <source>
        <dbReference type="SAM" id="MobiDB-lite"/>
    </source>
</evidence>
<comment type="catalytic activity">
    <reaction evidence="10">
        <text>uroporphyrinogen III + 4 H(+) = coproporphyrinogen III + 4 CO2</text>
        <dbReference type="Rhea" id="RHEA:19865"/>
        <dbReference type="ChEBI" id="CHEBI:15378"/>
        <dbReference type="ChEBI" id="CHEBI:16526"/>
        <dbReference type="ChEBI" id="CHEBI:57308"/>
        <dbReference type="ChEBI" id="CHEBI:57309"/>
        <dbReference type="EC" id="4.1.1.37"/>
    </reaction>
    <physiologicalReaction direction="left-to-right" evidence="10">
        <dbReference type="Rhea" id="RHEA:19866"/>
    </physiologicalReaction>
</comment>
<feature type="compositionally biased region" description="Polar residues" evidence="11">
    <location>
        <begin position="19"/>
        <end position="59"/>
    </location>
</feature>
<evidence type="ECO:0000256" key="9">
    <source>
        <dbReference type="ARBA" id="ARBA00047341"/>
    </source>
</evidence>
<dbReference type="EMBL" id="AGNL01047589">
    <property type="protein sequence ID" value="EJK46707.1"/>
    <property type="molecule type" value="Genomic_DNA"/>
</dbReference>
<evidence type="ECO:0000256" key="5">
    <source>
        <dbReference type="ARBA" id="ARBA00022793"/>
    </source>
</evidence>
<dbReference type="OMA" id="VFEAMCE"/>
<comment type="function">
    <text evidence="8">Catalyzes the sequential decarboxylation of the four acetate side chains of uroporphyrinogen to form coproporphyrinogen and participates in the fifth step in the heme biosynthetic pathway. Isomer I or isomer III of uroporphyrinogen may serve as substrate, but only coproporphyrinogen III can ultimately be converted to heme. In vitro also decarboxylates pentacarboxylate porphyrinogen I.</text>
</comment>
<dbReference type="Gene3D" id="3.20.20.210">
    <property type="match status" value="1"/>
</dbReference>
<dbReference type="eggNOG" id="KOG2872">
    <property type="taxonomic scope" value="Eukaryota"/>
</dbReference>
<name>K0RJ80_THAOC</name>
<evidence type="ECO:0000256" key="1">
    <source>
        <dbReference type="ARBA" id="ARBA00004514"/>
    </source>
</evidence>
<evidence type="ECO:0000313" key="14">
    <source>
        <dbReference type="Proteomes" id="UP000266841"/>
    </source>
</evidence>
<dbReference type="Proteomes" id="UP000266841">
    <property type="component" value="Unassembled WGS sequence"/>
</dbReference>
<comment type="subunit">
    <text evidence="2">Homodimer.</text>
</comment>
<evidence type="ECO:0000256" key="6">
    <source>
        <dbReference type="ARBA" id="ARBA00023239"/>
    </source>
</evidence>
<reference evidence="13 14" key="1">
    <citation type="journal article" date="2012" name="Genome Biol.">
        <title>Genome and low-iron response of an oceanic diatom adapted to chronic iron limitation.</title>
        <authorList>
            <person name="Lommer M."/>
            <person name="Specht M."/>
            <person name="Roy A.S."/>
            <person name="Kraemer L."/>
            <person name="Andreson R."/>
            <person name="Gutowska M.A."/>
            <person name="Wolf J."/>
            <person name="Bergner S.V."/>
            <person name="Schilhabel M.B."/>
            <person name="Klostermeier U.C."/>
            <person name="Beiko R.G."/>
            <person name="Rosenstiel P."/>
            <person name="Hippler M."/>
            <person name="Laroche J."/>
        </authorList>
    </citation>
    <scope>NUCLEOTIDE SEQUENCE [LARGE SCALE GENOMIC DNA]</scope>
    <source>
        <strain evidence="13 14">CCMP1005</strain>
    </source>
</reference>
<dbReference type="FunFam" id="3.20.20.210:FF:000008">
    <property type="entry name" value="Uroporphyrinogen decarboxylase"/>
    <property type="match status" value="1"/>
</dbReference>
<keyword evidence="7" id="KW-0627">Porphyrin biosynthesis</keyword>
<evidence type="ECO:0000256" key="8">
    <source>
        <dbReference type="ARBA" id="ARBA00045708"/>
    </source>
</evidence>
<keyword evidence="4" id="KW-0963">Cytoplasm</keyword>
<keyword evidence="6" id="KW-0456">Lyase</keyword>
<dbReference type="PANTHER" id="PTHR21091">
    <property type="entry name" value="METHYLTETRAHYDROFOLATE:HOMOCYSTEINE METHYLTRANSFERASE RELATED"/>
    <property type="match status" value="1"/>
</dbReference>
<gene>
    <name evidence="13" type="ORF">THAOC_34613</name>
</gene>
<evidence type="ECO:0000256" key="7">
    <source>
        <dbReference type="ARBA" id="ARBA00023244"/>
    </source>
</evidence>
<keyword evidence="14" id="KW-1185">Reference proteome</keyword>
<dbReference type="GO" id="GO:0006783">
    <property type="term" value="P:heme biosynthetic process"/>
    <property type="evidence" value="ECO:0007669"/>
    <property type="project" value="TreeGrafter"/>
</dbReference>
<organism evidence="13 14">
    <name type="scientific">Thalassiosira oceanica</name>
    <name type="common">Marine diatom</name>
    <dbReference type="NCBI Taxonomy" id="159749"/>
    <lineage>
        <taxon>Eukaryota</taxon>
        <taxon>Sar</taxon>
        <taxon>Stramenopiles</taxon>
        <taxon>Ochrophyta</taxon>
        <taxon>Bacillariophyta</taxon>
        <taxon>Coscinodiscophyceae</taxon>
        <taxon>Thalassiosirophycidae</taxon>
        <taxon>Thalassiosirales</taxon>
        <taxon>Thalassiosiraceae</taxon>
        <taxon>Thalassiosira</taxon>
    </lineage>
</organism>
<feature type="domain" description="Uroporphyrinogen decarboxylase (URO-D)" evidence="12">
    <location>
        <begin position="115"/>
        <end position="469"/>
    </location>
</feature>
<evidence type="ECO:0000256" key="4">
    <source>
        <dbReference type="ARBA" id="ARBA00022490"/>
    </source>
</evidence>